<dbReference type="EMBL" id="MJMJ01000023">
    <property type="protein sequence ID" value="OLQ88317.1"/>
    <property type="molecule type" value="Genomic_DNA"/>
</dbReference>
<evidence type="ECO:0000259" key="4">
    <source>
        <dbReference type="Pfam" id="PF07859"/>
    </source>
</evidence>
<evidence type="ECO:0000313" key="5">
    <source>
        <dbReference type="EMBL" id="OLQ88317.1"/>
    </source>
</evidence>
<proteinExistence type="inferred from homology"/>
<dbReference type="Pfam" id="PF07859">
    <property type="entry name" value="Abhydrolase_3"/>
    <property type="match status" value="1"/>
</dbReference>
<evidence type="ECO:0000256" key="3">
    <source>
        <dbReference type="PROSITE-ProRule" id="PRU10038"/>
    </source>
</evidence>
<keyword evidence="2" id="KW-0378">Hydrolase</keyword>
<dbReference type="OrthoDB" id="9806180at2"/>
<dbReference type="STRING" id="1381081.BIY22_09130"/>
<organism evidence="5 6">
    <name type="scientific">Vibrio panuliri</name>
    <dbReference type="NCBI Taxonomy" id="1381081"/>
    <lineage>
        <taxon>Bacteria</taxon>
        <taxon>Pseudomonadati</taxon>
        <taxon>Pseudomonadota</taxon>
        <taxon>Gammaproteobacteria</taxon>
        <taxon>Vibrionales</taxon>
        <taxon>Vibrionaceae</taxon>
        <taxon>Vibrio</taxon>
    </lineage>
</organism>
<dbReference type="RefSeq" id="WP_075709488.1">
    <property type="nucleotide sequence ID" value="NZ_MJMJ01000023.1"/>
</dbReference>
<dbReference type="InterPro" id="IPR029058">
    <property type="entry name" value="AB_hydrolase_fold"/>
</dbReference>
<evidence type="ECO:0000256" key="1">
    <source>
        <dbReference type="ARBA" id="ARBA00010515"/>
    </source>
</evidence>
<dbReference type="InterPro" id="IPR013094">
    <property type="entry name" value="AB_hydrolase_3"/>
</dbReference>
<gene>
    <name evidence="5" type="ORF">BIY22_09130</name>
</gene>
<protein>
    <submittedName>
        <fullName evidence="5">Lipase</fullName>
    </submittedName>
</protein>
<dbReference type="InterPro" id="IPR050300">
    <property type="entry name" value="GDXG_lipolytic_enzyme"/>
</dbReference>
<sequence length="304" mass="33501">MTKHLELGIKELVDDFIASGKPCPAQQDIHSRRSGYLASTILAGANVEMYQEFVDVLDGIEVKIYQPSAERDLPITVYFHGGCFISGGFATHDVQLRQLAFQANSLVICIRYRLAPEHIYPAAHEDAYNGALGIAKHGRKYGGDTDNIVFAGDSAGGQLALATTLRLKQNQQWLPRKQILIYPMLDPNGESNSYASNGTDYVITAKMLLSGFQLYAADKEVLNRTAELNLLAADFQGIPPTHIITAEYDPLRDEGERLYKLMLEQGVDASCQRYLGTIHGFFQLGAVSESARRCLTAIAAEITR</sequence>
<evidence type="ECO:0000313" key="6">
    <source>
        <dbReference type="Proteomes" id="UP000186313"/>
    </source>
</evidence>
<comment type="similarity">
    <text evidence="1">Belongs to the 'GDXG' lipolytic enzyme family.</text>
</comment>
<dbReference type="InterPro" id="IPR033140">
    <property type="entry name" value="Lipase_GDXG_put_SER_AS"/>
</dbReference>
<comment type="caution">
    <text evidence="5">The sequence shown here is derived from an EMBL/GenBank/DDBJ whole genome shotgun (WGS) entry which is preliminary data.</text>
</comment>
<dbReference type="GO" id="GO:0016787">
    <property type="term" value="F:hydrolase activity"/>
    <property type="evidence" value="ECO:0007669"/>
    <property type="project" value="UniProtKB-KW"/>
</dbReference>
<dbReference type="SUPFAM" id="SSF53474">
    <property type="entry name" value="alpha/beta-Hydrolases"/>
    <property type="match status" value="1"/>
</dbReference>
<dbReference type="PANTHER" id="PTHR48081:SF8">
    <property type="entry name" value="ALPHA_BETA HYDROLASE FOLD-3 DOMAIN-CONTAINING PROTEIN-RELATED"/>
    <property type="match status" value="1"/>
</dbReference>
<feature type="domain" description="Alpha/beta hydrolase fold-3" evidence="4">
    <location>
        <begin position="77"/>
        <end position="282"/>
    </location>
</feature>
<reference evidence="5 6" key="1">
    <citation type="submission" date="2016-09" db="EMBL/GenBank/DDBJ databases">
        <title>Genomic Taxonomy of the Vibrionaceae.</title>
        <authorList>
            <person name="Gonzalez-Castillo A."/>
            <person name="Gomez-Gil B."/>
            <person name="Enciso-Ibarra K."/>
        </authorList>
    </citation>
    <scope>NUCLEOTIDE SEQUENCE [LARGE SCALE GENOMIC DNA]</scope>
    <source>
        <strain evidence="5 6">CAIM 703</strain>
    </source>
</reference>
<accession>A0A1Q9HF18</accession>
<feature type="active site" evidence="3">
    <location>
        <position position="154"/>
    </location>
</feature>
<name>A0A1Q9HF18_9VIBR</name>
<dbReference type="PANTHER" id="PTHR48081">
    <property type="entry name" value="AB HYDROLASE SUPERFAMILY PROTEIN C4A8.06C"/>
    <property type="match status" value="1"/>
</dbReference>
<dbReference type="PROSITE" id="PS01174">
    <property type="entry name" value="LIPASE_GDXG_SER"/>
    <property type="match status" value="1"/>
</dbReference>
<dbReference type="Gene3D" id="3.40.50.1820">
    <property type="entry name" value="alpha/beta hydrolase"/>
    <property type="match status" value="1"/>
</dbReference>
<dbReference type="AlphaFoldDB" id="A0A1Q9HF18"/>
<evidence type="ECO:0000256" key="2">
    <source>
        <dbReference type="ARBA" id="ARBA00022801"/>
    </source>
</evidence>
<dbReference type="Proteomes" id="UP000186313">
    <property type="component" value="Unassembled WGS sequence"/>
</dbReference>